<organism evidence="1 2">
    <name type="scientific">Golovinomyces cichoracearum</name>
    <dbReference type="NCBI Taxonomy" id="62708"/>
    <lineage>
        <taxon>Eukaryota</taxon>
        <taxon>Fungi</taxon>
        <taxon>Dikarya</taxon>
        <taxon>Ascomycota</taxon>
        <taxon>Pezizomycotina</taxon>
        <taxon>Leotiomycetes</taxon>
        <taxon>Erysiphales</taxon>
        <taxon>Erysiphaceae</taxon>
        <taxon>Golovinomyces</taxon>
    </lineage>
</organism>
<dbReference type="InterPro" id="IPR018810">
    <property type="entry name" value="UPF0662"/>
</dbReference>
<protein>
    <submittedName>
        <fullName evidence="1">UPF0662 protein C30C2.08</fullName>
    </submittedName>
</protein>
<dbReference type="PANTHER" id="PTHR28086">
    <property type="entry name" value="UPF0662 PROTEIN YPL260W"/>
    <property type="match status" value="1"/>
</dbReference>
<dbReference type="Proteomes" id="UP000283383">
    <property type="component" value="Unassembled WGS sequence"/>
</dbReference>
<reference evidence="1 2" key="1">
    <citation type="journal article" date="2018" name="BMC Genomics">
        <title>Comparative genome analyses reveal sequence features reflecting distinct modes of host-adaptation between dicot and monocot powdery mildew.</title>
        <authorList>
            <person name="Wu Y."/>
            <person name="Ma X."/>
            <person name="Pan Z."/>
            <person name="Kale S.D."/>
            <person name="Song Y."/>
            <person name="King H."/>
            <person name="Zhang Q."/>
            <person name="Presley C."/>
            <person name="Deng X."/>
            <person name="Wei C.I."/>
            <person name="Xiao S."/>
        </authorList>
    </citation>
    <scope>NUCLEOTIDE SEQUENCE [LARGE SCALE GENOMIC DNA]</scope>
    <source>
        <strain evidence="1">UMSG3</strain>
    </source>
</reference>
<dbReference type="STRING" id="62708.A0A420IJ33"/>
<accession>A0A420IJ33</accession>
<dbReference type="AlphaFoldDB" id="A0A420IJ33"/>
<gene>
    <name evidence="1" type="ORF">GcM3_088005</name>
</gene>
<dbReference type="GO" id="GO:0005634">
    <property type="term" value="C:nucleus"/>
    <property type="evidence" value="ECO:0007669"/>
    <property type="project" value="TreeGrafter"/>
</dbReference>
<proteinExistence type="predicted"/>
<sequence>MTNTLTLSCPPEYFDMRELSILEGLQRIRDELKSLKQDRSTYIKSPDIIFLYDRTVEQVQLLNDARIKNPKEQNQALSDALEVDRMLDCCLQLLSLFFMTIGRNNEAPVAYALTSTVRCLLDHSIEADLHSSKVLAHISLTLERLREVVKTTCKSYTPKLIALLMSRIEICQSLLTDLQGRLLKIHEDLRPVHEKLISIMQFLSSTNTRTNFPTLEIQQFQNQLVIIDDQRIGGRFVGSNGKVLDGSEIVETLLEKCHSWSQTALERLIIKNCFRKGKIPEEFKPTYKTLLAIRDKLAKLSFTQAWSLREADLYDYQRKLDKIDGRRINGNFLDADGNPADLYVKRTFLYLIRRSYSYIYYLMVSSEPISEGLLPIYNQLQTLRQRLTEVKNSGGVSSPRELYPYNLKLQCIESMRIDGKFFIENEIPEGQADVIELLEQCYELKDELRLEIEENNTNSPSGRREINQRLCLY</sequence>
<comment type="caution">
    <text evidence="1">The sequence shown here is derived from an EMBL/GenBank/DDBJ whole genome shotgun (WGS) entry which is preliminary data.</text>
</comment>
<dbReference type="Pfam" id="PF10303">
    <property type="entry name" value="DUF2408"/>
    <property type="match status" value="2"/>
</dbReference>
<dbReference type="EMBL" id="MCBQ01008898">
    <property type="protein sequence ID" value="RKF74574.1"/>
    <property type="molecule type" value="Genomic_DNA"/>
</dbReference>
<name>A0A420IJ33_9PEZI</name>
<evidence type="ECO:0000313" key="1">
    <source>
        <dbReference type="EMBL" id="RKF74574.1"/>
    </source>
</evidence>
<keyword evidence="2" id="KW-1185">Reference proteome</keyword>
<dbReference type="GO" id="GO:0005737">
    <property type="term" value="C:cytoplasm"/>
    <property type="evidence" value="ECO:0007669"/>
    <property type="project" value="TreeGrafter"/>
</dbReference>
<dbReference type="PANTHER" id="PTHR28086:SF1">
    <property type="entry name" value="CU(2+) SUPPRESSING AND BLEOMYCIN SENSITIVE PROTEIN 1"/>
    <property type="match status" value="1"/>
</dbReference>
<evidence type="ECO:0000313" key="2">
    <source>
        <dbReference type="Proteomes" id="UP000283383"/>
    </source>
</evidence>